<evidence type="ECO:0000256" key="1">
    <source>
        <dbReference type="SAM" id="MobiDB-lite"/>
    </source>
</evidence>
<feature type="region of interest" description="Disordered" evidence="1">
    <location>
        <begin position="1"/>
        <end position="27"/>
    </location>
</feature>
<evidence type="ECO:0000313" key="2">
    <source>
        <dbReference type="EMBL" id="QAU03870.1"/>
    </source>
</evidence>
<name>A0A410T549_9CAUD</name>
<sequence>MDQPARNINSLRRQAIPAANDENLSETSSLRREVLLANQTKAQQMQAEAANDEVTESERQTEASETQVKQNIDQIVNQKTQIDQGAIGNLSLSEISSNTGEMNIKLAALSERLKEKYEAANDATVDLPVKAEEPTTSESLSSRISPEDTNNNVIPSVVADDPKPSKDLLESTNEVKGAPSLGPAAMIVSGLQTLTGAVKTGFAKSKSVSDKIAGMLFKYTVTQAVNAAKIALAVFGIILALDLLKMAWNAWGEKIMAKFEEWTQTFSKWWDNFKEWSTYFSDMKYAFEGMQGDLMGIRNAWESGDWPALASAIGTAFVDGIKTLSGIMDRVITKLIATILNKLGFKDTAKSIEAEGLQRYQNMTNNKLDPENQQKLAEEQLKREKKDGLTSTQRGVTSFLPDSWREKLGFITKNEHSQIEAEKKDQKARQSLSKDDQVKVVAASNEAREAVARLENIAVNADPNNKGQMATLDKYRKEAQNYINNPALSKSPNVKAELQNQLDRLTPKQSVKNTVTPETSTASKDVQTAKNIQIAEAQKAKTNAVQNNNTANVQNNIVKSSRQYNVQAPITGTAAPGIFKATGVN</sequence>
<dbReference type="Proteomes" id="UP000289169">
    <property type="component" value="Segment"/>
</dbReference>
<protein>
    <submittedName>
        <fullName evidence="2">Baseplate hub subunit, tail length determinator</fullName>
    </submittedName>
</protein>
<feature type="region of interest" description="Disordered" evidence="1">
    <location>
        <begin position="129"/>
        <end position="176"/>
    </location>
</feature>
<proteinExistence type="predicted"/>
<reference evidence="2 3" key="1">
    <citation type="submission" date="2018-11" db="EMBL/GenBank/DDBJ databases">
        <authorList>
            <person name="Teng T."/>
        </authorList>
    </citation>
    <scope>NUCLEOTIDE SEQUENCE [LARGE SCALE GENOMIC DNA]</scope>
</reference>
<gene>
    <name evidence="2" type="ORF">Henu6_gp17</name>
</gene>
<accession>A0A410T549</accession>
<dbReference type="Pfam" id="PF25671">
    <property type="entry name" value="T4_Tape_measure"/>
    <property type="match status" value="1"/>
</dbReference>
<dbReference type="EMBL" id="MK240351">
    <property type="protein sequence ID" value="QAU03870.1"/>
    <property type="molecule type" value="Genomic_DNA"/>
</dbReference>
<evidence type="ECO:0000313" key="3">
    <source>
        <dbReference type="Proteomes" id="UP000289169"/>
    </source>
</evidence>
<organism evidence="2 3">
    <name type="scientific">Acinetobacter phage Henu6</name>
    <dbReference type="NCBI Taxonomy" id="2500136"/>
    <lineage>
        <taxon>Viruses</taxon>
        <taxon>Duplodnaviria</taxon>
        <taxon>Heunggongvirae</taxon>
        <taxon>Uroviricota</taxon>
        <taxon>Caudoviricetes</taxon>
        <taxon>Pantevenvirales</taxon>
        <taxon>Straboviridae</taxon>
        <taxon>Twarogvirinae</taxon>
        <taxon>Zedzedvirus</taxon>
        <taxon>Zedzedvirus zz1</taxon>
    </lineage>
</organism>
<feature type="compositionally biased region" description="Polar residues" evidence="1">
    <location>
        <begin position="1"/>
        <end position="12"/>
    </location>
</feature>
<feature type="compositionally biased region" description="Basic and acidic residues" evidence="1">
    <location>
        <begin position="160"/>
        <end position="169"/>
    </location>
</feature>
<feature type="region of interest" description="Disordered" evidence="1">
    <location>
        <begin position="41"/>
        <end position="68"/>
    </location>
</feature>
<dbReference type="InterPro" id="IPR057967">
    <property type="entry name" value="T4_TMP"/>
</dbReference>
<feature type="compositionally biased region" description="Polar residues" evidence="1">
    <location>
        <begin position="134"/>
        <end position="154"/>
    </location>
</feature>